<evidence type="ECO:0000259" key="18">
    <source>
        <dbReference type="PROSITE" id="PS50975"/>
    </source>
</evidence>
<comment type="catalytic activity">
    <reaction evidence="15 17">
        <text>hydrogencarbonate + L-glutamine + 2 ATP + H2O = carbamoyl phosphate + L-glutamate + 2 ADP + phosphate + 2 H(+)</text>
        <dbReference type="Rhea" id="RHEA:18633"/>
        <dbReference type="ChEBI" id="CHEBI:15377"/>
        <dbReference type="ChEBI" id="CHEBI:15378"/>
        <dbReference type="ChEBI" id="CHEBI:17544"/>
        <dbReference type="ChEBI" id="CHEBI:29985"/>
        <dbReference type="ChEBI" id="CHEBI:30616"/>
        <dbReference type="ChEBI" id="CHEBI:43474"/>
        <dbReference type="ChEBI" id="CHEBI:58228"/>
        <dbReference type="ChEBI" id="CHEBI:58359"/>
        <dbReference type="ChEBI" id="CHEBI:456216"/>
        <dbReference type="EC" id="6.3.5.5"/>
    </reaction>
</comment>
<dbReference type="UniPathway" id="UPA00068">
    <property type="reaction ID" value="UER00171"/>
</dbReference>
<dbReference type="GO" id="GO:0006541">
    <property type="term" value="P:glutamine metabolic process"/>
    <property type="evidence" value="ECO:0007669"/>
    <property type="project" value="TreeGrafter"/>
</dbReference>
<dbReference type="AlphaFoldDB" id="A0A8D5UHW9"/>
<feature type="region of interest" description="Allosteric domain" evidence="17">
    <location>
        <begin position="931"/>
        <end position="1074"/>
    </location>
</feature>
<organism evidence="20 21">
    <name type="scientific">Polycladomyces abyssicola</name>
    <dbReference type="NCBI Taxonomy" id="1125966"/>
    <lineage>
        <taxon>Bacteria</taxon>
        <taxon>Bacillati</taxon>
        <taxon>Bacillota</taxon>
        <taxon>Bacilli</taxon>
        <taxon>Bacillales</taxon>
        <taxon>Thermoactinomycetaceae</taxon>
        <taxon>Polycladomyces</taxon>
    </lineage>
</organism>
<dbReference type="InterPro" id="IPR005483">
    <property type="entry name" value="CPSase_dom"/>
</dbReference>
<feature type="binding site" evidence="17">
    <location>
        <position position="781"/>
    </location>
    <ligand>
        <name>ATP</name>
        <dbReference type="ChEBI" id="CHEBI:30616"/>
        <label>2</label>
    </ligand>
</feature>
<feature type="binding site" evidence="17">
    <location>
        <position position="176"/>
    </location>
    <ligand>
        <name>ATP</name>
        <dbReference type="ChEBI" id="CHEBI:30616"/>
        <label>1</label>
    </ligand>
</feature>
<feature type="region of interest" description="Carboxyphosphate synthetic domain" evidence="17">
    <location>
        <begin position="1"/>
        <end position="401"/>
    </location>
</feature>
<dbReference type="PROSITE" id="PS51855">
    <property type="entry name" value="MGS"/>
    <property type="match status" value="1"/>
</dbReference>
<dbReference type="NCBIfam" id="TIGR01369">
    <property type="entry name" value="CPSaseII_lrg"/>
    <property type="match status" value="1"/>
</dbReference>
<dbReference type="PANTHER" id="PTHR11405">
    <property type="entry name" value="CARBAMOYLTRANSFERASE FAMILY MEMBER"/>
    <property type="match status" value="1"/>
</dbReference>
<feature type="binding site" evidence="17">
    <location>
        <position position="821"/>
    </location>
    <ligand>
        <name>ATP</name>
        <dbReference type="ChEBI" id="CHEBI:30616"/>
        <label>2</label>
    </ligand>
</feature>
<feature type="binding site" evidence="17">
    <location>
        <position position="833"/>
    </location>
    <ligand>
        <name>ATP</name>
        <dbReference type="ChEBI" id="CHEBI:30616"/>
        <label>2</label>
    </ligand>
</feature>
<sequence length="1074" mass="118962">MPKDPSLKKILVIGSGPIVIGQAAEFDYAGTQACRALKEEGLEVVLVNSNPATIMTDTEMADKVYIEPITPEFLIQVIRKERPDGLLPTLGGQTGLNMAVELAKRGVLEKEGVRLLGTELHAITCAEDREQFRALMKEIGEPVPESEIVHSVEEAVRFADETGYPLIVRAAYTLGGTGGGIAHTESELREIVENGLRYSPIQQCLIEKSIAGYKEIEYEVMRDASDHSIVVCNMENFDPVGVHTGDSIVFAPTLTLADREVQMLRSSALKIIRALDIRGGCNVQFALDPHSFQYYVIEVNPRVSRSSALASKATGYPIAQIAAKIAIGYTLDELKNPVTGRTYACFEPALDYVVCKIPRWPFDKFTSANRKLGTQMKATGEVMAIGRSVEESLLKAVRSLEIGMEDLELPSASELTREQLEERLVQPDDERLFLLAEWLRRGYGLEQAAELTHIDRFFLHKIENLVRFEREVRERGSLDEATLRQAKRMGWTDRTLARWCGMQAEEVRQLRKEWGILPVYKMVDTCAAEFTAETPYYYSTYEQEDEVVLNGKRSVLVLGSGPIRIGQGVEFDYATVHAIKALREAGIEAVILNNNPETVSTDFNISDRLYFEPLHIEDVLHVIEKEQPMGVIVQFGGQTALNLARHLEKAGIPILGTPLSEIDRAEDREKCEQLLASIGVPQPPGFAVTSTEEAMEKAKEIGFPMLVRPSYVLGGRAMEIVYSEKELTSYMSEAVKVNPEHPVLMDRYLRGKELEVDAIADGETVLIPGIMEHIERAGVHSGDSIAIYPAQSITASQKQRLIKMTTQIARALQIRGLVNIQFVLHKDDIYVLEVNPRASRTVPFLSKVTGIPMAQVATRVMLGESLTDQGYPSGLWPETGEVAVKVPVFSFAKLRRVDVTLGPEMKSTGEVMGRDRDAARAIYKGLLAAGISLPQFGTVVVTISDKDKEEALPLIRRFSELGYRVVATHGTADMLEREGLPVTRVNKIKEGSPHIVDLIRRGEADLVVNTWTRGKTPQRDGFRIRREAVEHGIACLTSLDTVEALLTTLESIYLTADPIGQPVTGQKKMGVLAG</sequence>
<feature type="binding site" evidence="17">
    <location>
        <position position="210"/>
    </location>
    <ligand>
        <name>ATP</name>
        <dbReference type="ChEBI" id="CHEBI:30616"/>
        <label>1</label>
    </ligand>
</feature>
<comment type="cofactor">
    <cofactor evidence="1">
        <name>Mn(2+)</name>
        <dbReference type="ChEBI" id="CHEBI:29035"/>
    </cofactor>
</comment>
<keyword evidence="6 17" id="KW-0028">Amino-acid biosynthesis</keyword>
<dbReference type="KEGG" id="pabs:JIR001_20050"/>
<dbReference type="EC" id="6.3.4.16" evidence="17"/>
<dbReference type="PROSITE" id="PS50975">
    <property type="entry name" value="ATP_GRASP"/>
    <property type="match status" value="2"/>
</dbReference>
<dbReference type="FunFam" id="3.30.1490.20:FF:000001">
    <property type="entry name" value="Carbamoyl-phosphate synthase large chain"/>
    <property type="match status" value="1"/>
</dbReference>
<evidence type="ECO:0000256" key="12">
    <source>
        <dbReference type="ARBA" id="ARBA00022975"/>
    </source>
</evidence>
<dbReference type="InterPro" id="IPR036897">
    <property type="entry name" value="CarbamoylP_synth_lsu_oligo_sf"/>
</dbReference>
<evidence type="ECO:0000256" key="7">
    <source>
        <dbReference type="ARBA" id="ARBA00022723"/>
    </source>
</evidence>
<accession>A0A8D5UHW9</accession>
<feature type="domain" description="ATP-grasp" evidence="18">
    <location>
        <begin position="133"/>
        <end position="327"/>
    </location>
</feature>
<dbReference type="InterPro" id="IPR036914">
    <property type="entry name" value="MGS-like_dom_sf"/>
</dbReference>
<comment type="function">
    <text evidence="16">Small subunit of the glutamine-dependent carbamoyl phosphate synthetase (CPSase). CPSase catalyzes the formation of carbamoyl phosphate from the ammonia moiety of glutamine, carbonate, and phosphate donated by ATP, constituting the first step of the biosynthetic pathway leading to pyrimidine nucleotides. The large subunit (synthetase) binds the substrates ammonia (free or transferred from glutamine from the small subunit), hydrogencarbonate and ATP and carries out an ATP-coupled ligase reaction, activating hydrogencarbonate by forming carboxy phosphate which reacts with ammonia to form carbamoyl phosphate.</text>
</comment>
<dbReference type="SUPFAM" id="SSF52335">
    <property type="entry name" value="Methylglyoxal synthase-like"/>
    <property type="match status" value="1"/>
</dbReference>
<feature type="binding site" evidence="17">
    <location>
        <position position="243"/>
    </location>
    <ligand>
        <name>ATP</name>
        <dbReference type="ChEBI" id="CHEBI:30616"/>
        <label>1</label>
    </ligand>
</feature>
<dbReference type="InterPro" id="IPR016185">
    <property type="entry name" value="PreATP-grasp_dom_sf"/>
</dbReference>
<feature type="binding site" evidence="17">
    <location>
        <position position="298"/>
    </location>
    <ligand>
        <name>Mg(2+)</name>
        <dbReference type="ChEBI" id="CHEBI:18420"/>
        <label>2</label>
    </ligand>
</feature>
<dbReference type="InterPro" id="IPR011607">
    <property type="entry name" value="MGS-like_dom"/>
</dbReference>
<comment type="caution">
    <text evidence="17">Lacks conserved residue(s) required for the propagation of feature annotation.</text>
</comment>
<evidence type="ECO:0000256" key="2">
    <source>
        <dbReference type="ARBA" id="ARBA00005077"/>
    </source>
</evidence>
<comment type="domain">
    <text evidence="17">The large subunit is composed of 2 ATP-grasp domains that are involved in binding the 2 ATP molecules needed for carbamoyl phosphate synthesis. The N-terminal ATP-grasp domain (referred to as the carboxyphosphate synthetic component) catalyzes the ATP-dependent phosphorylation of hydrogencarbonate to carboxyphosphate and the subsequent nucleophilic attack by ammonia to form a carbamate intermediate. The C-terminal ATP-grasp domain (referred to as the carbamoyl phosphate synthetic component) then catalyzes the phosphorylation of carbamate with the second ATP to form the end product carbamoyl phosphate. The reactive and unstable enzyme intermediates are sequentially channeled from one active site to the next through the interior of the protein over a distance of at least 96 A.</text>
</comment>
<feature type="binding site" evidence="17">
    <location>
        <position position="833"/>
    </location>
    <ligand>
        <name>Mg(2+)</name>
        <dbReference type="ChEBI" id="CHEBI:18420"/>
        <label>4</label>
    </ligand>
</feature>
<feature type="binding site" evidence="17">
    <location>
        <position position="753"/>
    </location>
    <ligand>
        <name>ATP</name>
        <dbReference type="ChEBI" id="CHEBI:30616"/>
        <label>2</label>
    </ligand>
</feature>
<feature type="binding site" evidence="17">
    <location>
        <position position="708"/>
    </location>
    <ligand>
        <name>ATP</name>
        <dbReference type="ChEBI" id="CHEBI:30616"/>
        <label>2</label>
    </ligand>
</feature>
<feature type="domain" description="ATP-grasp" evidence="18">
    <location>
        <begin position="672"/>
        <end position="862"/>
    </location>
</feature>
<dbReference type="NCBIfam" id="NF009455">
    <property type="entry name" value="PRK12815.1"/>
    <property type="match status" value="1"/>
</dbReference>
<dbReference type="Pfam" id="PF02787">
    <property type="entry name" value="CPSase_L_D3"/>
    <property type="match status" value="1"/>
</dbReference>
<feature type="binding site" evidence="17">
    <location>
        <position position="778"/>
    </location>
    <ligand>
        <name>ATP</name>
        <dbReference type="ChEBI" id="CHEBI:30616"/>
        <label>2</label>
    </ligand>
</feature>
<reference evidence="20" key="1">
    <citation type="journal article" date="2013" name="Int. J. Syst. Evol. Microbiol.">
        <title>Polycladomyces abyssicola gen. nov., sp. nov., a thermophilic filamentous bacterium isolated from hemipelagic sediment.</title>
        <authorList>
            <person name="Tsubouchi T."/>
            <person name="Shimane Y."/>
            <person name="Mori K."/>
            <person name="Usui K."/>
            <person name="Hiraki T."/>
            <person name="Tame A."/>
            <person name="Uematsu K."/>
            <person name="Maruyama T."/>
            <person name="Hatada Y."/>
        </authorList>
    </citation>
    <scope>NUCLEOTIDE SEQUENCE</scope>
    <source>
        <strain evidence="20">JIR-001</strain>
    </source>
</reference>
<dbReference type="PROSITE" id="PS00866">
    <property type="entry name" value="CPSASE_1"/>
    <property type="match status" value="2"/>
</dbReference>
<keyword evidence="4 17" id="KW-0055">Arginine biosynthesis</keyword>
<dbReference type="HAMAP" id="MF_01210_B">
    <property type="entry name" value="CPSase_L_chain_B"/>
    <property type="match status" value="1"/>
</dbReference>
<feature type="binding site" evidence="17">
    <location>
        <position position="835"/>
    </location>
    <ligand>
        <name>Mn(2+)</name>
        <dbReference type="ChEBI" id="CHEBI:29035"/>
        <label>4</label>
    </ligand>
</feature>
<dbReference type="GO" id="GO:0044205">
    <property type="term" value="P:'de novo' UMP biosynthetic process"/>
    <property type="evidence" value="ECO:0007669"/>
    <property type="project" value="UniProtKB-UniRule"/>
</dbReference>
<dbReference type="EMBL" id="AP024601">
    <property type="protein sequence ID" value="BCU82222.1"/>
    <property type="molecule type" value="Genomic_DNA"/>
</dbReference>
<dbReference type="SMART" id="SM00851">
    <property type="entry name" value="MGS"/>
    <property type="match status" value="1"/>
</dbReference>
<feature type="binding site" evidence="17">
    <location>
        <position position="821"/>
    </location>
    <ligand>
        <name>Mn(2+)</name>
        <dbReference type="ChEBI" id="CHEBI:29035"/>
        <label>3</label>
    </ligand>
</feature>
<dbReference type="PRINTS" id="PR00098">
    <property type="entry name" value="CPSASE"/>
</dbReference>
<comment type="function">
    <text evidence="17">Large subunit of the glutamine-dependent carbamoyl phosphate synthetase (CPSase). CPSase catalyzes the formation of carbamoyl phosphate from the ammonia moiety of glutamine, carbonate, and phosphate donated by ATP, constituting the first step of 2 biosynthetic pathways, one leading to arginine and/or urea and the other to pyrimidine nucleotides. The large subunit (synthetase) binds the substrates ammonia (free or transferred from glutamine from the small subunit), hydrogencarbonate and ATP and carries out an ATP-coupled ligase reaction, activating hydrogencarbonate by forming carboxy phosphate which reacts with ammonia to form carbamoyl phosphate.</text>
</comment>
<feature type="binding site" evidence="17">
    <location>
        <position position="298"/>
    </location>
    <ligand>
        <name>Mg(2+)</name>
        <dbReference type="ChEBI" id="CHEBI:18420"/>
        <label>1</label>
    </ligand>
</feature>
<keyword evidence="13" id="KW-0464">Manganese</keyword>
<evidence type="ECO:0000256" key="1">
    <source>
        <dbReference type="ARBA" id="ARBA00001936"/>
    </source>
</evidence>
<keyword evidence="7" id="KW-0479">Metal-binding</keyword>
<keyword evidence="11" id="KW-0460">Magnesium</keyword>
<feature type="binding site" evidence="17">
    <location>
        <position position="833"/>
    </location>
    <ligand>
        <name>Mn(2+)</name>
        <dbReference type="ChEBI" id="CHEBI:29035"/>
        <label>4</label>
    </ligand>
</feature>
<evidence type="ECO:0000256" key="4">
    <source>
        <dbReference type="ARBA" id="ARBA00022571"/>
    </source>
</evidence>
<evidence type="ECO:0000256" key="11">
    <source>
        <dbReference type="ARBA" id="ARBA00022842"/>
    </source>
</evidence>
<keyword evidence="9 17" id="KW-0547">Nucleotide-binding</keyword>
<gene>
    <name evidence="20" type="primary">pyrAB</name>
    <name evidence="17" type="synonym">carB</name>
    <name evidence="20" type="ORF">JIR001_20050</name>
</gene>
<dbReference type="GO" id="GO:0046872">
    <property type="term" value="F:metal ion binding"/>
    <property type="evidence" value="ECO:0007669"/>
    <property type="project" value="UniProtKB-KW"/>
</dbReference>
<dbReference type="FunFam" id="1.10.1030.10:FF:000002">
    <property type="entry name" value="Carbamoyl-phosphate synthase large chain"/>
    <property type="match status" value="1"/>
</dbReference>
<protein>
    <recommendedName>
        <fullName evidence="17">Carbamoyl phosphate synthase large chain</fullName>
        <ecNumber evidence="17">6.3.4.16</ecNumber>
        <ecNumber evidence="17">6.3.5.5</ecNumber>
    </recommendedName>
    <alternativeName>
        <fullName evidence="17">Carbamoyl phosphate synthetase ammonia chain</fullName>
    </alternativeName>
</protein>
<dbReference type="Gene3D" id="3.40.50.20">
    <property type="match status" value="2"/>
</dbReference>
<dbReference type="RefSeq" id="WP_212772584.1">
    <property type="nucleotide sequence ID" value="NZ_AP024601.1"/>
</dbReference>
<feature type="binding site" evidence="17">
    <location>
        <position position="300"/>
    </location>
    <ligand>
        <name>Mn(2+)</name>
        <dbReference type="ChEBI" id="CHEBI:29035"/>
        <label>2</label>
    </ligand>
</feature>
<keyword evidence="8 17" id="KW-0677">Repeat</keyword>
<dbReference type="InterPro" id="IPR005480">
    <property type="entry name" value="CPSase_lsu_oligo"/>
</dbReference>
<feature type="binding site" evidence="17">
    <location>
        <position position="284"/>
    </location>
    <ligand>
        <name>ATP</name>
        <dbReference type="ChEBI" id="CHEBI:30616"/>
        <label>1</label>
    </ligand>
</feature>
<feature type="binding site" evidence="17">
    <location>
        <position position="833"/>
    </location>
    <ligand>
        <name>Mg(2+)</name>
        <dbReference type="ChEBI" id="CHEBI:18420"/>
        <label>3</label>
    </ligand>
</feature>
<dbReference type="Pfam" id="PF02142">
    <property type="entry name" value="MGS"/>
    <property type="match status" value="1"/>
</dbReference>
<feature type="binding site" evidence="17">
    <location>
        <position position="833"/>
    </location>
    <ligand>
        <name>Mn(2+)</name>
        <dbReference type="ChEBI" id="CHEBI:29035"/>
        <label>3</label>
    </ligand>
</feature>
<evidence type="ECO:0000256" key="8">
    <source>
        <dbReference type="ARBA" id="ARBA00022737"/>
    </source>
</evidence>
<dbReference type="GO" id="GO:0006526">
    <property type="term" value="P:L-arginine biosynthetic process"/>
    <property type="evidence" value="ECO:0007669"/>
    <property type="project" value="UniProtKB-UniRule"/>
</dbReference>
<feature type="binding site" evidence="17">
    <location>
        <position position="242"/>
    </location>
    <ligand>
        <name>ATP</name>
        <dbReference type="ChEBI" id="CHEBI:30616"/>
        <label>1</label>
    </ligand>
</feature>
<feature type="binding site" evidence="17">
    <location>
        <position position="749"/>
    </location>
    <ligand>
        <name>ATP</name>
        <dbReference type="ChEBI" id="CHEBI:30616"/>
        <label>2</label>
    </ligand>
</feature>
<comment type="similarity">
    <text evidence="3 17">Belongs to the CarB family.</text>
</comment>
<dbReference type="PANTHER" id="PTHR11405:SF53">
    <property type="entry name" value="CARBAMOYL-PHOSPHATE SYNTHASE [AMMONIA], MITOCHONDRIAL"/>
    <property type="match status" value="1"/>
</dbReference>
<dbReference type="CDD" id="cd01424">
    <property type="entry name" value="MGS_CPS_II"/>
    <property type="match status" value="1"/>
</dbReference>
<dbReference type="InterPro" id="IPR033937">
    <property type="entry name" value="MGS_CPS_CarB"/>
</dbReference>
<dbReference type="GO" id="GO:0005737">
    <property type="term" value="C:cytoplasm"/>
    <property type="evidence" value="ECO:0007669"/>
    <property type="project" value="TreeGrafter"/>
</dbReference>
<feature type="binding site" evidence="17">
    <location>
        <position position="284"/>
    </location>
    <ligand>
        <name>Mn(2+)</name>
        <dbReference type="ChEBI" id="CHEBI:29035"/>
        <label>1</label>
    </ligand>
</feature>
<keyword evidence="21" id="KW-1185">Reference proteome</keyword>
<dbReference type="GO" id="GO:0005524">
    <property type="term" value="F:ATP binding"/>
    <property type="evidence" value="ECO:0007669"/>
    <property type="project" value="UniProtKB-UniRule"/>
</dbReference>
<dbReference type="Proteomes" id="UP000677436">
    <property type="component" value="Chromosome"/>
</dbReference>
<evidence type="ECO:0000256" key="10">
    <source>
        <dbReference type="ARBA" id="ARBA00022840"/>
    </source>
</evidence>
<feature type="binding site" evidence="17">
    <location>
        <position position="284"/>
    </location>
    <ligand>
        <name>Mg(2+)</name>
        <dbReference type="ChEBI" id="CHEBI:18420"/>
        <label>1</label>
    </ligand>
</feature>
<dbReference type="FunFam" id="3.40.50.20:FF:000001">
    <property type="entry name" value="Carbamoyl-phosphate synthase large chain"/>
    <property type="match status" value="2"/>
</dbReference>
<dbReference type="PROSITE" id="PS00867">
    <property type="entry name" value="CPSASE_2"/>
    <property type="match status" value="2"/>
</dbReference>
<feature type="binding site" evidence="17">
    <location>
        <position position="215"/>
    </location>
    <ligand>
        <name>ATP</name>
        <dbReference type="ChEBI" id="CHEBI:30616"/>
        <label>1</label>
    </ligand>
</feature>
<dbReference type="GO" id="GO:0004087">
    <property type="term" value="F:carbamoyl-phosphate synthase (ammonia) activity"/>
    <property type="evidence" value="ECO:0007669"/>
    <property type="project" value="UniProtKB-EC"/>
</dbReference>
<feature type="binding site" evidence="17">
    <location>
        <position position="298"/>
    </location>
    <ligand>
        <name>ATP</name>
        <dbReference type="ChEBI" id="CHEBI:30616"/>
        <label>1</label>
    </ligand>
</feature>
<comment type="pathway">
    <text evidence="17">Pyrimidine metabolism; UMP biosynthesis via de novo pathway; (S)-dihydroorotate from bicarbonate: step 1/3.</text>
</comment>
<reference evidence="20" key="2">
    <citation type="journal article" date="2021" name="Microbiol. Resour. Announc.">
        <title>Complete Genome Sequence of Polycladomyces abyssicola JIR-001T, Isolated from Hemipelagic Sediment in Deep Seawater.</title>
        <authorList>
            <person name="Tsubouchi T."/>
            <person name="Kaneko Y."/>
        </authorList>
    </citation>
    <scope>NUCLEOTIDE SEQUENCE</scope>
    <source>
        <strain evidence="20">JIR-001</strain>
    </source>
</reference>
<dbReference type="Pfam" id="PF25596">
    <property type="entry name" value="CPSase_L_D1"/>
    <property type="match status" value="2"/>
</dbReference>
<dbReference type="InterPro" id="IPR058047">
    <property type="entry name" value="CPSase_preATP-grasp"/>
</dbReference>
<comment type="catalytic activity">
    <reaction evidence="14 17">
        <text>hydrogencarbonate + NH4(+) + 2 ATP = carbamoyl phosphate + 2 ADP + phosphate + 2 H(+)</text>
        <dbReference type="Rhea" id="RHEA:18029"/>
        <dbReference type="ChEBI" id="CHEBI:15378"/>
        <dbReference type="ChEBI" id="CHEBI:17544"/>
        <dbReference type="ChEBI" id="CHEBI:28938"/>
        <dbReference type="ChEBI" id="CHEBI:30616"/>
        <dbReference type="ChEBI" id="CHEBI:43474"/>
        <dbReference type="ChEBI" id="CHEBI:58228"/>
        <dbReference type="ChEBI" id="CHEBI:456216"/>
        <dbReference type="EC" id="6.3.4.16"/>
    </reaction>
</comment>
<feature type="domain" description="MGS-like" evidence="19">
    <location>
        <begin position="931"/>
        <end position="1074"/>
    </location>
</feature>
<evidence type="ECO:0000313" key="21">
    <source>
        <dbReference type="Proteomes" id="UP000677436"/>
    </source>
</evidence>
<evidence type="ECO:0000256" key="15">
    <source>
        <dbReference type="ARBA" id="ARBA00048816"/>
    </source>
</evidence>
<evidence type="ECO:0000256" key="13">
    <source>
        <dbReference type="ARBA" id="ARBA00023211"/>
    </source>
</evidence>
<feature type="binding site" evidence="17">
    <location>
        <position position="175"/>
    </location>
    <ligand>
        <name>ATP</name>
        <dbReference type="ChEBI" id="CHEBI:30616"/>
        <label>1</label>
    </ligand>
</feature>
<feature type="binding site" evidence="17">
    <location>
        <position position="129"/>
    </location>
    <ligand>
        <name>ATP</name>
        <dbReference type="ChEBI" id="CHEBI:30616"/>
        <label>1</label>
    </ligand>
</feature>
<dbReference type="SUPFAM" id="SSF56059">
    <property type="entry name" value="Glutathione synthetase ATP-binding domain-like"/>
    <property type="match status" value="2"/>
</dbReference>
<proteinExistence type="inferred from homology"/>
<feature type="binding site" evidence="17">
    <location>
        <position position="779"/>
    </location>
    <ligand>
        <name>ATP</name>
        <dbReference type="ChEBI" id="CHEBI:30616"/>
        <label>2</label>
    </ligand>
</feature>
<evidence type="ECO:0000256" key="17">
    <source>
        <dbReference type="HAMAP-Rule" id="MF_01210"/>
    </source>
</evidence>
<feature type="binding site" evidence="17">
    <location>
        <position position="208"/>
    </location>
    <ligand>
        <name>ATP</name>
        <dbReference type="ChEBI" id="CHEBI:30616"/>
        <label>1</label>
    </ligand>
</feature>
<feature type="binding site" evidence="17">
    <location>
        <position position="747"/>
    </location>
    <ligand>
        <name>ATP</name>
        <dbReference type="ChEBI" id="CHEBI:30616"/>
        <label>2</label>
    </ligand>
</feature>
<name>A0A8D5UHW9_9BACL</name>
<evidence type="ECO:0000256" key="3">
    <source>
        <dbReference type="ARBA" id="ARBA00009799"/>
    </source>
</evidence>
<dbReference type="Pfam" id="PF02786">
    <property type="entry name" value="CPSase_L_D2"/>
    <property type="match status" value="2"/>
</dbReference>
<dbReference type="FunFam" id="3.30.470.20:FF:000026">
    <property type="entry name" value="Carbamoyl-phosphate synthase large chain"/>
    <property type="match status" value="1"/>
</dbReference>
<dbReference type="SMART" id="SM01096">
    <property type="entry name" value="CPSase_L_D3"/>
    <property type="match status" value="1"/>
</dbReference>
<keyword evidence="12 17" id="KW-0665">Pyrimidine biosynthesis</keyword>
<dbReference type="HAMAP" id="MF_01210_A">
    <property type="entry name" value="CPSase_L_chain_A"/>
    <property type="match status" value="1"/>
</dbReference>
<feature type="binding site" evidence="17">
    <location>
        <position position="298"/>
    </location>
    <ligand>
        <name>Mn(2+)</name>
        <dbReference type="ChEBI" id="CHEBI:29035"/>
        <label>2</label>
    </ligand>
</feature>
<dbReference type="InterPro" id="IPR006275">
    <property type="entry name" value="CPSase_lsu"/>
</dbReference>
<feature type="binding site" evidence="17">
    <location>
        <position position="241"/>
    </location>
    <ligand>
        <name>ATP</name>
        <dbReference type="ChEBI" id="CHEBI:30616"/>
        <label>1</label>
    </ligand>
</feature>
<keyword evidence="10 17" id="KW-0067">ATP-binding</keyword>
<comment type="pathway">
    <text evidence="2 17">Amino-acid biosynthesis; L-arginine biosynthesis; carbamoyl phosphate from bicarbonate: step 1/1.</text>
</comment>
<feature type="binding site" evidence="17">
    <location>
        <position position="821"/>
    </location>
    <ligand>
        <name>Mg(2+)</name>
        <dbReference type="ChEBI" id="CHEBI:18420"/>
        <label>3</label>
    </ligand>
</feature>
<keyword evidence="5 17" id="KW-0436">Ligase</keyword>
<dbReference type="Gene3D" id="3.30.470.20">
    <property type="entry name" value="ATP-grasp fold, B domain"/>
    <property type="match status" value="2"/>
</dbReference>
<evidence type="ECO:0000256" key="6">
    <source>
        <dbReference type="ARBA" id="ARBA00022605"/>
    </source>
</evidence>
<dbReference type="InterPro" id="IPR011761">
    <property type="entry name" value="ATP-grasp"/>
</dbReference>
<comment type="subunit">
    <text evidence="17">Composed of two chains; the small (or glutamine) chain promotes the hydrolysis of glutamine to ammonia, which is used by the large (or ammonia) chain to synthesize carbamoyl phosphate. Tetramer of heterodimers (alpha,beta)4.</text>
</comment>
<evidence type="ECO:0000256" key="16">
    <source>
        <dbReference type="ARBA" id="ARBA00060037"/>
    </source>
</evidence>
<dbReference type="UniPathway" id="UPA00070">
    <property type="reaction ID" value="UER00115"/>
</dbReference>
<dbReference type="Gene3D" id="1.10.1030.10">
    <property type="entry name" value="Carbamoyl-phosphate synthetase, large subunit oligomerisation domain"/>
    <property type="match status" value="1"/>
</dbReference>
<feature type="binding site" evidence="17">
    <location>
        <position position="300"/>
    </location>
    <ligand>
        <name>Mg(2+)</name>
        <dbReference type="ChEBI" id="CHEBI:18420"/>
        <label>2</label>
    </ligand>
</feature>
<feature type="binding site" evidence="17">
    <location>
        <position position="835"/>
    </location>
    <ligand>
        <name>Mg(2+)</name>
        <dbReference type="ChEBI" id="CHEBI:18420"/>
        <label>4</label>
    </ligand>
</feature>
<dbReference type="SUPFAM" id="SSF52440">
    <property type="entry name" value="PreATP-grasp domain"/>
    <property type="match status" value="2"/>
</dbReference>
<comment type="cofactor">
    <cofactor evidence="17">
        <name>Mg(2+)</name>
        <dbReference type="ChEBI" id="CHEBI:18420"/>
    </cofactor>
    <cofactor evidence="17">
        <name>Mn(2+)</name>
        <dbReference type="ChEBI" id="CHEBI:29035"/>
    </cofactor>
    <text evidence="17">Binds 4 Mg(2+) or Mn(2+) ions per subunit.</text>
</comment>
<dbReference type="SUPFAM" id="SSF48108">
    <property type="entry name" value="Carbamoyl phosphate synthetase, large subunit connection domain"/>
    <property type="match status" value="1"/>
</dbReference>
<dbReference type="FunFam" id="3.30.470.20:FF:000001">
    <property type="entry name" value="Carbamoyl-phosphate synthase large chain"/>
    <property type="match status" value="1"/>
</dbReference>
<feature type="binding site" evidence="17">
    <location>
        <position position="169"/>
    </location>
    <ligand>
        <name>ATP</name>
        <dbReference type="ChEBI" id="CHEBI:30616"/>
        <label>1</label>
    </ligand>
</feature>
<evidence type="ECO:0000256" key="9">
    <source>
        <dbReference type="ARBA" id="ARBA00022741"/>
    </source>
</evidence>
<dbReference type="InterPro" id="IPR005479">
    <property type="entry name" value="CPAse_ATP-bd"/>
</dbReference>
<evidence type="ECO:0000256" key="5">
    <source>
        <dbReference type="ARBA" id="ARBA00022598"/>
    </source>
</evidence>
<feature type="region of interest" description="Carbamoyl phosphate synthetic domain" evidence="17">
    <location>
        <begin position="548"/>
        <end position="930"/>
    </location>
</feature>
<evidence type="ECO:0000259" key="19">
    <source>
        <dbReference type="PROSITE" id="PS51855"/>
    </source>
</evidence>
<feature type="binding site" evidence="17">
    <location>
        <position position="298"/>
    </location>
    <ligand>
        <name>Mn(2+)</name>
        <dbReference type="ChEBI" id="CHEBI:29035"/>
        <label>1</label>
    </ligand>
</feature>
<evidence type="ECO:0000256" key="14">
    <source>
        <dbReference type="ARBA" id="ARBA00047359"/>
    </source>
</evidence>
<dbReference type="NCBIfam" id="NF003671">
    <property type="entry name" value="PRK05294.1"/>
    <property type="match status" value="1"/>
</dbReference>
<dbReference type="GO" id="GO:0004088">
    <property type="term" value="F:carbamoyl-phosphate synthase (glutamine-hydrolyzing) activity"/>
    <property type="evidence" value="ECO:0007669"/>
    <property type="project" value="UniProtKB-UniRule"/>
</dbReference>
<dbReference type="EC" id="6.3.5.5" evidence="17"/>
<feature type="binding site" evidence="17">
    <location>
        <position position="780"/>
    </location>
    <ligand>
        <name>ATP</name>
        <dbReference type="ChEBI" id="CHEBI:30616"/>
        <label>2</label>
    </ligand>
</feature>
<dbReference type="Gene3D" id="3.40.50.1380">
    <property type="entry name" value="Methylglyoxal synthase-like domain"/>
    <property type="match status" value="1"/>
</dbReference>
<evidence type="ECO:0000313" key="20">
    <source>
        <dbReference type="EMBL" id="BCU82222.1"/>
    </source>
</evidence>